<comment type="caution">
    <text evidence="6">The sequence shown here is derived from an EMBL/GenBank/DDBJ whole genome shotgun (WGS) entry which is preliminary data.</text>
</comment>
<dbReference type="GO" id="GO:0006508">
    <property type="term" value="P:proteolysis"/>
    <property type="evidence" value="ECO:0007669"/>
    <property type="project" value="UniProtKB-KW"/>
</dbReference>
<dbReference type="SUPFAM" id="SSF54001">
    <property type="entry name" value="Cysteine proteinases"/>
    <property type="match status" value="1"/>
</dbReference>
<dbReference type="Pfam" id="PF00112">
    <property type="entry name" value="Peptidase_C1"/>
    <property type="match status" value="1"/>
</dbReference>
<proteinExistence type="inferred from homology"/>
<dbReference type="Proteomes" id="UP000886595">
    <property type="component" value="Unassembled WGS sequence"/>
</dbReference>
<dbReference type="GO" id="GO:0008234">
    <property type="term" value="F:cysteine-type peptidase activity"/>
    <property type="evidence" value="ECO:0007669"/>
    <property type="project" value="UniProtKB-KW"/>
</dbReference>
<dbReference type="InterPro" id="IPR013128">
    <property type="entry name" value="Peptidase_C1A"/>
</dbReference>
<dbReference type="InterPro" id="IPR000169">
    <property type="entry name" value="Pept_cys_AS"/>
</dbReference>
<evidence type="ECO:0000259" key="5">
    <source>
        <dbReference type="SMART" id="SM00645"/>
    </source>
</evidence>
<reference evidence="6 7" key="1">
    <citation type="submission" date="2020-02" db="EMBL/GenBank/DDBJ databases">
        <authorList>
            <person name="Ma Q."/>
            <person name="Huang Y."/>
            <person name="Song X."/>
            <person name="Pei D."/>
        </authorList>
    </citation>
    <scope>NUCLEOTIDE SEQUENCE [LARGE SCALE GENOMIC DNA]</scope>
    <source>
        <strain evidence="6">Sxm20200214</strain>
        <tissue evidence="6">Leaf</tissue>
    </source>
</reference>
<sequence>MASSSSPPPQVLPAEEILHICQETTQNLAHILSIIPSELLSLIMSTIPKSEIKVVKGLEASYARWRVSRVVRDILMSKDWASIMGAGKFQGFCESCWAFATAELVSAVLYLKRKDTNYTEYSVQELMDRADRSRIEKNGRKGHFCYRYSIRRGLEYVLKNGLQRAVDCPYNRCRQESQIPPRALYGLAHIDGIDKLSLSQALLRLEEQPIGASLFIFMPDYVDTKEGVYRGPMTNRSCYKAMHGVSVVSVVEENGEKVWKVRLNHGSMAGHQGYLKVSMEVMLVRVPTEGSQSDGKFDKPSMLLTDFGWRRISGDEVEKINGGGHEVRWSNLSFYYV</sequence>
<evidence type="ECO:0000256" key="1">
    <source>
        <dbReference type="ARBA" id="ARBA00008455"/>
    </source>
</evidence>
<evidence type="ECO:0000256" key="2">
    <source>
        <dbReference type="ARBA" id="ARBA00022670"/>
    </source>
</evidence>
<evidence type="ECO:0000256" key="3">
    <source>
        <dbReference type="ARBA" id="ARBA00022801"/>
    </source>
</evidence>
<accession>A0A8X7PF14</accession>
<evidence type="ECO:0000313" key="6">
    <source>
        <dbReference type="EMBL" id="KAG2250045.1"/>
    </source>
</evidence>
<keyword evidence="3" id="KW-0378">Hydrolase</keyword>
<keyword evidence="2" id="KW-0645">Protease</keyword>
<protein>
    <recommendedName>
        <fullName evidence="5">Peptidase C1A papain C-terminal domain-containing protein</fullName>
    </recommendedName>
</protein>
<name>A0A8X7PF14_BRACI</name>
<dbReference type="SMART" id="SM00645">
    <property type="entry name" value="Pept_C1"/>
    <property type="match status" value="1"/>
</dbReference>
<keyword evidence="4" id="KW-0788">Thiol protease</keyword>
<evidence type="ECO:0000256" key="4">
    <source>
        <dbReference type="ARBA" id="ARBA00022807"/>
    </source>
</evidence>
<keyword evidence="7" id="KW-1185">Reference proteome</keyword>
<gene>
    <name evidence="6" type="ORF">Bca52824_089673</name>
</gene>
<dbReference type="Gene3D" id="3.90.70.10">
    <property type="entry name" value="Cysteine proteinases"/>
    <property type="match status" value="1"/>
</dbReference>
<feature type="domain" description="Peptidase C1A papain C-terminal" evidence="5">
    <location>
        <begin position="74"/>
        <end position="288"/>
    </location>
</feature>
<dbReference type="PANTHER" id="PTHR12411">
    <property type="entry name" value="CYSTEINE PROTEASE FAMILY C1-RELATED"/>
    <property type="match status" value="1"/>
</dbReference>
<dbReference type="PROSITE" id="PS00139">
    <property type="entry name" value="THIOL_PROTEASE_CYS"/>
    <property type="match status" value="1"/>
</dbReference>
<dbReference type="InterPro" id="IPR038765">
    <property type="entry name" value="Papain-like_cys_pep_sf"/>
</dbReference>
<dbReference type="OrthoDB" id="1052341at2759"/>
<dbReference type="EMBL" id="JAAMPC010000017">
    <property type="protein sequence ID" value="KAG2250045.1"/>
    <property type="molecule type" value="Genomic_DNA"/>
</dbReference>
<organism evidence="6 7">
    <name type="scientific">Brassica carinata</name>
    <name type="common">Ethiopian mustard</name>
    <name type="synonym">Abyssinian cabbage</name>
    <dbReference type="NCBI Taxonomy" id="52824"/>
    <lineage>
        <taxon>Eukaryota</taxon>
        <taxon>Viridiplantae</taxon>
        <taxon>Streptophyta</taxon>
        <taxon>Embryophyta</taxon>
        <taxon>Tracheophyta</taxon>
        <taxon>Spermatophyta</taxon>
        <taxon>Magnoliopsida</taxon>
        <taxon>eudicotyledons</taxon>
        <taxon>Gunneridae</taxon>
        <taxon>Pentapetalae</taxon>
        <taxon>rosids</taxon>
        <taxon>malvids</taxon>
        <taxon>Brassicales</taxon>
        <taxon>Brassicaceae</taxon>
        <taxon>Brassiceae</taxon>
        <taxon>Brassica</taxon>
    </lineage>
</organism>
<dbReference type="AlphaFoldDB" id="A0A8X7PF14"/>
<comment type="similarity">
    <text evidence="1">Belongs to the peptidase C1 family.</text>
</comment>
<dbReference type="InterPro" id="IPR000668">
    <property type="entry name" value="Peptidase_C1A_C"/>
</dbReference>
<evidence type="ECO:0000313" key="7">
    <source>
        <dbReference type="Proteomes" id="UP000886595"/>
    </source>
</evidence>